<reference evidence="2" key="1">
    <citation type="submission" date="2020-01" db="EMBL/GenBank/DDBJ databases">
        <authorList>
            <consortium name="DOE Joint Genome Institute"/>
            <person name="Haridas S."/>
            <person name="Albert R."/>
            <person name="Binder M."/>
            <person name="Bloem J."/>
            <person name="Labutti K."/>
            <person name="Salamov A."/>
            <person name="Andreopoulos B."/>
            <person name="Baker S.E."/>
            <person name="Barry K."/>
            <person name="Bills G."/>
            <person name="Bluhm B.H."/>
            <person name="Cannon C."/>
            <person name="Castanera R."/>
            <person name="Culley D.E."/>
            <person name="Daum C."/>
            <person name="Ezra D."/>
            <person name="Gonzalez J.B."/>
            <person name="Henrissat B."/>
            <person name="Kuo A."/>
            <person name="Liang C."/>
            <person name="Lipzen A."/>
            <person name="Lutzoni F."/>
            <person name="Magnuson J."/>
            <person name="Mondo S."/>
            <person name="Nolan M."/>
            <person name="Ohm R."/>
            <person name="Pangilinan J."/>
            <person name="Park H.-J."/>
            <person name="Ramirez L."/>
            <person name="Alfaro M."/>
            <person name="Sun H."/>
            <person name="Tritt A."/>
            <person name="Yoshinaga Y."/>
            <person name="Zwiers L.-H."/>
            <person name="Turgeon B.G."/>
            <person name="Goodwin S.B."/>
            <person name="Spatafora J.W."/>
            <person name="Crous P.W."/>
            <person name="Grigoriev I.V."/>
        </authorList>
    </citation>
    <scope>NUCLEOTIDE SEQUENCE</scope>
    <source>
        <strain evidence="2">P77</strain>
    </source>
</reference>
<dbReference type="OrthoDB" id="3684933at2759"/>
<sequence length="164" mass="16733">MATNIHSTNGSPSASASTNGGAPSNGSQGQTTGGAASTPSTLPVTTSVLGPQPLPRAGLYAPLSLGDHIPDDTGESTASVVARLMDLPKYLYSADGQTVTLTKTWAVGILGTGRFEDSGPLMLHIVRHGGDIRKHGVALGLSQEVLVWLTSSADTIRLPATLFA</sequence>
<keyword evidence="3" id="KW-1185">Reference proteome</keyword>
<feature type="compositionally biased region" description="Polar residues" evidence="1">
    <location>
        <begin position="1"/>
        <end position="34"/>
    </location>
</feature>
<evidence type="ECO:0000313" key="2">
    <source>
        <dbReference type="EMBL" id="KAF1833629.1"/>
    </source>
</evidence>
<feature type="compositionally biased region" description="Low complexity" evidence="1">
    <location>
        <begin position="35"/>
        <end position="49"/>
    </location>
</feature>
<dbReference type="Proteomes" id="UP000800040">
    <property type="component" value="Unassembled WGS sequence"/>
</dbReference>
<dbReference type="AlphaFoldDB" id="A0A6A5KAP8"/>
<evidence type="ECO:0000256" key="1">
    <source>
        <dbReference type="SAM" id="MobiDB-lite"/>
    </source>
</evidence>
<organism evidence="2 3">
    <name type="scientific">Decorospora gaudefroyi</name>
    <dbReference type="NCBI Taxonomy" id="184978"/>
    <lineage>
        <taxon>Eukaryota</taxon>
        <taxon>Fungi</taxon>
        <taxon>Dikarya</taxon>
        <taxon>Ascomycota</taxon>
        <taxon>Pezizomycotina</taxon>
        <taxon>Dothideomycetes</taxon>
        <taxon>Pleosporomycetidae</taxon>
        <taxon>Pleosporales</taxon>
        <taxon>Pleosporineae</taxon>
        <taxon>Pleosporaceae</taxon>
        <taxon>Decorospora</taxon>
    </lineage>
</organism>
<proteinExistence type="predicted"/>
<dbReference type="EMBL" id="ML975315">
    <property type="protein sequence ID" value="KAF1833629.1"/>
    <property type="molecule type" value="Genomic_DNA"/>
</dbReference>
<protein>
    <submittedName>
        <fullName evidence="2">Uncharacterized protein</fullName>
    </submittedName>
</protein>
<accession>A0A6A5KAP8</accession>
<evidence type="ECO:0000313" key="3">
    <source>
        <dbReference type="Proteomes" id="UP000800040"/>
    </source>
</evidence>
<feature type="region of interest" description="Disordered" evidence="1">
    <location>
        <begin position="1"/>
        <end position="49"/>
    </location>
</feature>
<name>A0A6A5KAP8_9PLEO</name>
<gene>
    <name evidence="2" type="ORF">BDW02DRAFT_623377</name>
</gene>